<keyword evidence="2" id="KW-1185">Reference proteome</keyword>
<dbReference type="Proteomes" id="UP001175211">
    <property type="component" value="Unassembled WGS sequence"/>
</dbReference>
<dbReference type="EMBL" id="JAUEPS010000009">
    <property type="protein sequence ID" value="KAK0462277.1"/>
    <property type="molecule type" value="Genomic_DNA"/>
</dbReference>
<feature type="non-terminal residue" evidence="1">
    <location>
        <position position="1"/>
    </location>
</feature>
<comment type="caution">
    <text evidence="1">The sequence shown here is derived from an EMBL/GenBank/DDBJ whole genome shotgun (WGS) entry which is preliminary data.</text>
</comment>
<feature type="non-terminal residue" evidence="1">
    <location>
        <position position="226"/>
    </location>
</feature>
<proteinExistence type="predicted"/>
<reference evidence="1" key="1">
    <citation type="submission" date="2023-06" db="EMBL/GenBank/DDBJ databases">
        <authorList>
            <consortium name="Lawrence Berkeley National Laboratory"/>
            <person name="Ahrendt S."/>
            <person name="Sahu N."/>
            <person name="Indic B."/>
            <person name="Wong-Bajracharya J."/>
            <person name="Merenyi Z."/>
            <person name="Ke H.-M."/>
            <person name="Monk M."/>
            <person name="Kocsube S."/>
            <person name="Drula E."/>
            <person name="Lipzen A."/>
            <person name="Balint B."/>
            <person name="Henrissat B."/>
            <person name="Andreopoulos B."/>
            <person name="Martin F.M."/>
            <person name="Harder C.B."/>
            <person name="Rigling D."/>
            <person name="Ford K.L."/>
            <person name="Foster G.D."/>
            <person name="Pangilinan J."/>
            <person name="Papanicolaou A."/>
            <person name="Barry K."/>
            <person name="LaButti K."/>
            <person name="Viragh M."/>
            <person name="Koriabine M."/>
            <person name="Yan M."/>
            <person name="Riley R."/>
            <person name="Champramary S."/>
            <person name="Plett K.L."/>
            <person name="Tsai I.J."/>
            <person name="Slot J."/>
            <person name="Sipos G."/>
            <person name="Plett J."/>
            <person name="Nagy L.G."/>
            <person name="Grigoriev I.V."/>
        </authorList>
    </citation>
    <scope>NUCLEOTIDE SEQUENCE</scope>
    <source>
        <strain evidence="1">CCBAS 213</strain>
    </source>
</reference>
<dbReference type="RefSeq" id="XP_060333889.1">
    <property type="nucleotide sequence ID" value="XM_060466624.1"/>
</dbReference>
<dbReference type="AlphaFoldDB" id="A0AA39NAY2"/>
<organism evidence="1 2">
    <name type="scientific">Armillaria tabescens</name>
    <name type="common">Ringless honey mushroom</name>
    <name type="synonym">Agaricus tabescens</name>
    <dbReference type="NCBI Taxonomy" id="1929756"/>
    <lineage>
        <taxon>Eukaryota</taxon>
        <taxon>Fungi</taxon>
        <taxon>Dikarya</taxon>
        <taxon>Basidiomycota</taxon>
        <taxon>Agaricomycotina</taxon>
        <taxon>Agaricomycetes</taxon>
        <taxon>Agaricomycetidae</taxon>
        <taxon>Agaricales</taxon>
        <taxon>Marasmiineae</taxon>
        <taxon>Physalacriaceae</taxon>
        <taxon>Desarmillaria</taxon>
    </lineage>
</organism>
<gene>
    <name evidence="1" type="ORF">EV420DRAFT_1240519</name>
</gene>
<protein>
    <recommendedName>
        <fullName evidence="3">Heterokaryon incompatibility domain-containing protein</fullName>
    </recommendedName>
</protein>
<dbReference type="GeneID" id="85350172"/>
<evidence type="ECO:0008006" key="3">
    <source>
        <dbReference type="Google" id="ProtNLM"/>
    </source>
</evidence>
<name>A0AA39NAY2_ARMTA</name>
<evidence type="ECO:0000313" key="1">
    <source>
        <dbReference type="EMBL" id="KAK0462277.1"/>
    </source>
</evidence>
<accession>A0AA39NAY2</accession>
<sequence>NTIQWPVPIPKDAGLNLIRIEMLNLGAEYAWLDVLCLRQLGGLGEHLRVEEWKTDVPTIGAVYREAPVVCYFSGLGRPLSFKDGDFESDRCWFNRAWTLQEIPKDEPKIGGETGDDGMMDEEGLFKFKEKLGSLRQMRLGDFGESLFTILPHMQKRISTNPVDRVAGLVFLLYSDGIPKHDATQSEEDAWVALVNVLDVYRCGELFLLYPEPGTGKKHWRPTWEQI</sequence>
<evidence type="ECO:0000313" key="2">
    <source>
        <dbReference type="Proteomes" id="UP001175211"/>
    </source>
</evidence>